<dbReference type="Proteomes" id="UP000253495">
    <property type="component" value="Unassembled WGS sequence"/>
</dbReference>
<dbReference type="PANTHER" id="PTHR33164:SF43">
    <property type="entry name" value="HTH-TYPE TRANSCRIPTIONAL REPRESSOR YETL"/>
    <property type="match status" value="1"/>
</dbReference>
<comment type="caution">
    <text evidence="2">The sequence shown here is derived from an EMBL/GenBank/DDBJ whole genome shotgun (WGS) entry which is preliminary data.</text>
</comment>
<dbReference type="InterPro" id="IPR036388">
    <property type="entry name" value="WH-like_DNA-bd_sf"/>
</dbReference>
<keyword evidence="2" id="KW-0238">DNA-binding</keyword>
<dbReference type="Pfam" id="PF12802">
    <property type="entry name" value="MarR_2"/>
    <property type="match status" value="1"/>
</dbReference>
<evidence type="ECO:0000313" key="3">
    <source>
        <dbReference type="Proteomes" id="UP000253495"/>
    </source>
</evidence>
<name>A0A368VDE2_9ACTN</name>
<dbReference type="GO" id="GO:0003677">
    <property type="term" value="F:DNA binding"/>
    <property type="evidence" value="ECO:0007669"/>
    <property type="project" value="UniProtKB-KW"/>
</dbReference>
<dbReference type="InterPro" id="IPR000835">
    <property type="entry name" value="HTH_MarR-typ"/>
</dbReference>
<dbReference type="SMART" id="SM00347">
    <property type="entry name" value="HTH_MARR"/>
    <property type="match status" value="1"/>
</dbReference>
<dbReference type="EMBL" id="QPJC01000018">
    <property type="protein sequence ID" value="RCW39132.1"/>
    <property type="molecule type" value="Genomic_DNA"/>
</dbReference>
<gene>
    <name evidence="2" type="ORF">DFQ14_11824</name>
</gene>
<dbReference type="InterPro" id="IPR036390">
    <property type="entry name" value="WH_DNA-bd_sf"/>
</dbReference>
<dbReference type="AlphaFoldDB" id="A0A368VDE2"/>
<protein>
    <submittedName>
        <fullName evidence="2">DNA-binding MarR family transcriptional regulator</fullName>
    </submittedName>
</protein>
<evidence type="ECO:0000259" key="1">
    <source>
        <dbReference type="PROSITE" id="PS50995"/>
    </source>
</evidence>
<dbReference type="InterPro" id="IPR039422">
    <property type="entry name" value="MarR/SlyA-like"/>
</dbReference>
<dbReference type="OrthoDB" id="5148120at2"/>
<reference evidence="2 3" key="1">
    <citation type="submission" date="2018-07" db="EMBL/GenBank/DDBJ databases">
        <title>Genomic Encyclopedia of Type Strains, Phase III (KMG-III): the genomes of soil and plant-associated and newly described type strains.</title>
        <authorList>
            <person name="Whitman W."/>
        </authorList>
    </citation>
    <scope>NUCLEOTIDE SEQUENCE [LARGE SCALE GENOMIC DNA]</scope>
    <source>
        <strain evidence="2 3">CECT 8575</strain>
    </source>
</reference>
<dbReference type="Gene3D" id="1.10.10.10">
    <property type="entry name" value="Winged helix-like DNA-binding domain superfamily/Winged helix DNA-binding domain"/>
    <property type="match status" value="1"/>
</dbReference>
<keyword evidence="3" id="KW-1185">Reference proteome</keyword>
<dbReference type="SUPFAM" id="SSF46785">
    <property type="entry name" value="Winged helix' DNA-binding domain"/>
    <property type="match status" value="1"/>
</dbReference>
<dbReference type="PANTHER" id="PTHR33164">
    <property type="entry name" value="TRANSCRIPTIONAL REGULATOR, MARR FAMILY"/>
    <property type="match status" value="1"/>
</dbReference>
<dbReference type="PROSITE" id="PS50995">
    <property type="entry name" value="HTH_MARR_2"/>
    <property type="match status" value="1"/>
</dbReference>
<evidence type="ECO:0000313" key="2">
    <source>
        <dbReference type="EMBL" id="RCW39132.1"/>
    </source>
</evidence>
<feature type="domain" description="HTH marR-type" evidence="1">
    <location>
        <begin position="40"/>
        <end position="172"/>
    </location>
</feature>
<organism evidence="2 3">
    <name type="scientific">Halopolyspora algeriensis</name>
    <dbReference type="NCBI Taxonomy" id="1500506"/>
    <lineage>
        <taxon>Bacteria</taxon>
        <taxon>Bacillati</taxon>
        <taxon>Actinomycetota</taxon>
        <taxon>Actinomycetes</taxon>
        <taxon>Actinomycetes incertae sedis</taxon>
        <taxon>Halopolyspora</taxon>
    </lineage>
</organism>
<accession>A0A368VDE2</accession>
<dbReference type="GO" id="GO:0003700">
    <property type="term" value="F:DNA-binding transcription factor activity"/>
    <property type="evidence" value="ECO:0007669"/>
    <property type="project" value="InterPro"/>
</dbReference>
<dbReference type="GO" id="GO:0006950">
    <property type="term" value="P:response to stress"/>
    <property type="evidence" value="ECO:0007669"/>
    <property type="project" value="TreeGrafter"/>
</dbReference>
<proteinExistence type="predicted"/>
<sequence>MPAIPGTFRVMSCAEPQSATPGRRKQRTAYTQETRVEIDVAPVGSVLLQVVRAHARLGTELLRGAGLTPPHELVLLYLDEHEPAPQPALVTYLGRDRSTVTATLQAMERADLIERSPSETDSRAMTVSLTAHGRQQVSAARAAWRELERHTTSRLTHRQLTELQDSLTRVRDTLETAHAETH</sequence>